<evidence type="ECO:0000256" key="6">
    <source>
        <dbReference type="ARBA" id="ARBA00023315"/>
    </source>
</evidence>
<keyword evidence="1 8" id="KW-0963">Cytoplasm</keyword>
<keyword evidence="6 8" id="KW-0012">Acyltransferase</keyword>
<dbReference type="STRING" id="1805281.AUJ77_01650"/>
<comment type="catalytic activity">
    <reaction evidence="7 8">
        <text>L-threonylcarbamoyladenylate + adenosine(37) in tRNA = N(6)-L-threonylcarbamoyladenosine(37) in tRNA + AMP + H(+)</text>
        <dbReference type="Rhea" id="RHEA:37059"/>
        <dbReference type="Rhea" id="RHEA-COMP:10162"/>
        <dbReference type="Rhea" id="RHEA-COMP:10163"/>
        <dbReference type="ChEBI" id="CHEBI:15378"/>
        <dbReference type="ChEBI" id="CHEBI:73682"/>
        <dbReference type="ChEBI" id="CHEBI:74411"/>
        <dbReference type="ChEBI" id="CHEBI:74418"/>
        <dbReference type="ChEBI" id="CHEBI:456215"/>
        <dbReference type="EC" id="2.3.1.234"/>
    </reaction>
</comment>
<comment type="subcellular location">
    <subcellularLocation>
        <location evidence="8">Cytoplasm</location>
    </subcellularLocation>
</comment>
<keyword evidence="2 8" id="KW-0808">Transferase</keyword>
<dbReference type="InterPro" id="IPR022450">
    <property type="entry name" value="TsaD"/>
</dbReference>
<keyword evidence="3 8" id="KW-0819">tRNA processing</keyword>
<dbReference type="InterPro" id="IPR017861">
    <property type="entry name" value="KAE1/TsaD"/>
</dbReference>
<dbReference type="PRINTS" id="PR00789">
    <property type="entry name" value="OSIALOPTASE"/>
</dbReference>
<feature type="domain" description="Gcp-like" evidence="9">
    <location>
        <begin position="31"/>
        <end position="79"/>
    </location>
</feature>
<feature type="binding site" evidence="8">
    <location>
        <position position="363"/>
    </location>
    <ligand>
        <name>Fe cation</name>
        <dbReference type="ChEBI" id="CHEBI:24875"/>
    </ligand>
</feature>
<dbReference type="NCBIfam" id="TIGR00329">
    <property type="entry name" value="gcp_kae1"/>
    <property type="match status" value="1"/>
</dbReference>
<accession>A0A1J4V4D0</accession>
<gene>
    <name evidence="8" type="primary">tsaD</name>
    <name evidence="10" type="ORF">AUJ77_01650</name>
</gene>
<feature type="binding site" evidence="8">
    <location>
        <position position="224"/>
    </location>
    <ligand>
        <name>substrate</name>
    </ligand>
</feature>
<feature type="binding site" evidence="8">
    <location>
        <begin position="191"/>
        <end position="195"/>
    </location>
    <ligand>
        <name>substrate</name>
    </ligand>
</feature>
<comment type="similarity">
    <text evidence="8">Belongs to the KAE1 / TsaD family.</text>
</comment>
<evidence type="ECO:0000256" key="2">
    <source>
        <dbReference type="ARBA" id="ARBA00022679"/>
    </source>
</evidence>
<dbReference type="Pfam" id="PF00814">
    <property type="entry name" value="TsaD"/>
    <property type="match status" value="2"/>
</dbReference>
<dbReference type="PANTHER" id="PTHR11735:SF6">
    <property type="entry name" value="TRNA N6-ADENOSINE THREONYLCARBAMOYLTRANSFERASE, MITOCHONDRIAL"/>
    <property type="match status" value="1"/>
</dbReference>
<dbReference type="GO" id="GO:0005506">
    <property type="term" value="F:iron ion binding"/>
    <property type="evidence" value="ECO:0007669"/>
    <property type="project" value="UniProtKB-UniRule"/>
</dbReference>
<evidence type="ECO:0000259" key="9">
    <source>
        <dbReference type="Pfam" id="PF00814"/>
    </source>
</evidence>
<reference evidence="10 11" key="1">
    <citation type="journal article" date="2016" name="Environ. Microbiol.">
        <title>Genomic resolution of a cold subsurface aquifer community provides metabolic insights for novel microbes adapted to high CO concentrations.</title>
        <authorList>
            <person name="Probst A.J."/>
            <person name="Castelle C.J."/>
            <person name="Singh A."/>
            <person name="Brown C.T."/>
            <person name="Anantharaman K."/>
            <person name="Sharon I."/>
            <person name="Hug L.A."/>
            <person name="Burstein D."/>
            <person name="Emerson J.B."/>
            <person name="Thomas B.C."/>
            <person name="Banfield J.F."/>
        </authorList>
    </citation>
    <scope>NUCLEOTIDE SEQUENCE [LARGE SCALE GENOMIC DNA]</scope>
    <source>
        <strain evidence="10">CG1_02_43_90</strain>
    </source>
</reference>
<dbReference type="PANTHER" id="PTHR11735">
    <property type="entry name" value="TRNA N6-ADENOSINE THREONYLCARBAMOYLTRANSFERASE"/>
    <property type="match status" value="1"/>
</dbReference>
<dbReference type="AlphaFoldDB" id="A0A1J4V4D0"/>
<comment type="caution">
    <text evidence="10">The sequence shown here is derived from an EMBL/GenBank/DDBJ whole genome shotgun (WGS) entry which is preliminary data.</text>
</comment>
<comment type="function">
    <text evidence="8">Required for the formation of a threonylcarbamoyl group on adenosine at position 37 (t(6)A37) in tRNAs that read codons beginning with adenine. Is involved in the transfer of the threonylcarbamoyl moiety of threonylcarbamoyl-AMP (TC-AMP) to the N6 group of A37, together with TsaE and TsaB. TsaD likely plays a direct catalytic role in this reaction.</text>
</comment>
<feature type="binding site" evidence="8">
    <location>
        <position position="333"/>
    </location>
    <ligand>
        <name>substrate</name>
    </ligand>
</feature>
<dbReference type="InterPro" id="IPR043129">
    <property type="entry name" value="ATPase_NBD"/>
</dbReference>
<dbReference type="FunFam" id="3.30.420.40:FF:000040">
    <property type="entry name" value="tRNA N6-adenosine threonylcarbamoyltransferase"/>
    <property type="match status" value="1"/>
</dbReference>
<dbReference type="GO" id="GO:0005737">
    <property type="term" value="C:cytoplasm"/>
    <property type="evidence" value="ECO:0007669"/>
    <property type="project" value="UniProtKB-SubCell"/>
</dbReference>
<feature type="binding site" evidence="8">
    <location>
        <position position="158"/>
    </location>
    <ligand>
        <name>Fe cation</name>
        <dbReference type="ChEBI" id="CHEBI:24875"/>
    </ligand>
</feature>
<proteinExistence type="inferred from homology"/>
<feature type="binding site" evidence="8">
    <location>
        <position position="162"/>
    </location>
    <ligand>
        <name>Fe cation</name>
        <dbReference type="ChEBI" id="CHEBI:24875"/>
    </ligand>
</feature>
<dbReference type="EMBL" id="MNVN01000012">
    <property type="protein sequence ID" value="OIO30832.1"/>
    <property type="molecule type" value="Genomic_DNA"/>
</dbReference>
<name>A0A1J4V4D0_9BACT</name>
<feature type="binding site" evidence="8">
    <location>
        <position position="237"/>
    </location>
    <ligand>
        <name>substrate</name>
    </ligand>
</feature>
<feature type="domain" description="Gcp-like" evidence="9">
    <location>
        <begin position="115"/>
        <end position="369"/>
    </location>
</feature>
<evidence type="ECO:0000256" key="7">
    <source>
        <dbReference type="ARBA" id="ARBA00048117"/>
    </source>
</evidence>
<evidence type="ECO:0000256" key="3">
    <source>
        <dbReference type="ARBA" id="ARBA00022694"/>
    </source>
</evidence>
<organism evidence="10 11">
    <name type="scientific">Candidatus Nomurabacteria bacterium CG1_02_43_90</name>
    <dbReference type="NCBI Taxonomy" id="1805281"/>
    <lineage>
        <taxon>Bacteria</taxon>
        <taxon>Candidatus Nomuraibacteriota</taxon>
    </lineage>
</organism>
<dbReference type="Gene3D" id="3.30.420.40">
    <property type="match status" value="3"/>
</dbReference>
<dbReference type="Proteomes" id="UP000181992">
    <property type="component" value="Unassembled WGS sequence"/>
</dbReference>
<dbReference type="EC" id="2.3.1.234" evidence="8"/>
<comment type="cofactor">
    <cofactor evidence="8">
        <name>Fe(2+)</name>
        <dbReference type="ChEBI" id="CHEBI:29033"/>
    </cofactor>
    <text evidence="8">Binds 1 Fe(2+) ion per subunit.</text>
</comment>
<dbReference type="GO" id="GO:0002949">
    <property type="term" value="P:tRNA threonylcarbamoyladenosine modification"/>
    <property type="evidence" value="ECO:0007669"/>
    <property type="project" value="UniProtKB-UniRule"/>
</dbReference>
<evidence type="ECO:0000313" key="11">
    <source>
        <dbReference type="Proteomes" id="UP000181992"/>
    </source>
</evidence>
<evidence type="ECO:0000256" key="5">
    <source>
        <dbReference type="ARBA" id="ARBA00023004"/>
    </source>
</evidence>
<sequence>MRILAIETSCDETGIAIVEASRTSPIPKTIKVLSNTLISQASLHAVFGGVFPALARREHAKNIIPLLLHALTEAGYTKQLKTSRILTEKEERALAKILHKELELFELFKSTLLSLKVPPLDAIAVTAGPGLEPALWVGINTAEALGALWGIPVIPVNHMEGHIATALLKPSPLSTTLYQLSTIQFPALALLISGGHTELVLMPSVGKYKMLGQTRDDAVGEAFDKVARMLGLAYPGGPEVSKLAEKVPPTEKLTIPLPRPMLKSGDFDFSFSGLKTSVLYAIKKFENFTDHDRALVAKDFEDSVTEVLLAKTLTAAKKYKVKEIILGGGVTANKKIRSSFHEAVARELPATKLFIPHILLSGDNGLMIGVAGVLRSKSKKHIVANGTLKLAKSVSPTLAELRKKK</sequence>
<evidence type="ECO:0000256" key="1">
    <source>
        <dbReference type="ARBA" id="ARBA00022490"/>
    </source>
</evidence>
<evidence type="ECO:0000256" key="8">
    <source>
        <dbReference type="HAMAP-Rule" id="MF_01445"/>
    </source>
</evidence>
<dbReference type="HAMAP" id="MF_01445">
    <property type="entry name" value="TsaD"/>
    <property type="match status" value="1"/>
</dbReference>
<dbReference type="GO" id="GO:0061711">
    <property type="term" value="F:tRNA N(6)-L-threonylcarbamoyladenine synthase activity"/>
    <property type="evidence" value="ECO:0007669"/>
    <property type="project" value="UniProtKB-EC"/>
</dbReference>
<keyword evidence="4 8" id="KW-0479">Metal-binding</keyword>
<keyword evidence="5 8" id="KW-0408">Iron</keyword>
<comment type="caution">
    <text evidence="8">Lacks conserved residue(s) required for the propagation of feature annotation.</text>
</comment>
<protein>
    <recommendedName>
        <fullName evidence="8">tRNA N6-adenosine threonylcarbamoyltransferase</fullName>
        <ecNumber evidence="8">2.3.1.234</ecNumber>
    </recommendedName>
    <alternativeName>
        <fullName evidence="8">N6-L-threonylcarbamoyladenine synthase</fullName>
        <shortName evidence="8">t(6)A synthase</shortName>
    </alternativeName>
    <alternativeName>
        <fullName evidence="8">t(6)A37 threonylcarbamoyladenosine biosynthesis protein TsaD</fullName>
    </alternativeName>
    <alternativeName>
        <fullName evidence="8">tRNA threonylcarbamoyladenosine biosynthesis protein TsaD</fullName>
    </alternativeName>
</protein>
<dbReference type="SUPFAM" id="SSF53067">
    <property type="entry name" value="Actin-like ATPase domain"/>
    <property type="match status" value="3"/>
</dbReference>
<evidence type="ECO:0000313" key="10">
    <source>
        <dbReference type="EMBL" id="OIO30832.1"/>
    </source>
</evidence>
<evidence type="ECO:0000256" key="4">
    <source>
        <dbReference type="ARBA" id="ARBA00022723"/>
    </source>
</evidence>
<dbReference type="InterPro" id="IPR000905">
    <property type="entry name" value="Gcp-like_dom"/>
</dbReference>